<comment type="subcellular location">
    <subcellularLocation>
        <location evidence="1">Membrane</location>
        <topology evidence="1">Multi-pass membrane protein</topology>
    </subcellularLocation>
</comment>
<dbReference type="PIRSF" id="PIRSF005859">
    <property type="entry name" value="PBR"/>
    <property type="match status" value="1"/>
</dbReference>
<sequence length="176" mass="20054">MQIHSGPHNTSSFKSGLWWKIIICVIATVGLGSLSGILSMNGFEGWYQNLNKPFFTPPNWIFGPAWTILYILMGGSVAIIWQIIAVARYPIIVRFAKRGFIIFIIHFLFNLAWSPIFFGLQMPVLALIIIFIILAFIIILIRHFFRLDRLSAFLLIPYLLWVSFATALNLGIVILN</sequence>
<evidence type="ECO:0000313" key="7">
    <source>
        <dbReference type="EMBL" id="PKR79536.1"/>
    </source>
</evidence>
<dbReference type="EMBL" id="PJNI01000025">
    <property type="protein sequence ID" value="PKR79536.1"/>
    <property type="molecule type" value="Genomic_DNA"/>
</dbReference>
<dbReference type="GO" id="GO:0033013">
    <property type="term" value="P:tetrapyrrole metabolic process"/>
    <property type="evidence" value="ECO:0007669"/>
    <property type="project" value="UniProtKB-ARBA"/>
</dbReference>
<dbReference type="CDD" id="cd15904">
    <property type="entry name" value="TSPO_MBR"/>
    <property type="match status" value="1"/>
</dbReference>
<feature type="transmembrane region" description="Helical" evidence="6">
    <location>
        <begin position="152"/>
        <end position="175"/>
    </location>
</feature>
<accession>A0A2I0QYY2</accession>
<evidence type="ECO:0000313" key="8">
    <source>
        <dbReference type="Proteomes" id="UP000236654"/>
    </source>
</evidence>
<dbReference type="InterPro" id="IPR004307">
    <property type="entry name" value="TspO_MBR"/>
</dbReference>
<reference evidence="7 8" key="1">
    <citation type="submission" date="2017-12" db="EMBL/GenBank/DDBJ databases">
        <title>The draft genome sequence of Brumimicrobium saltpan LHR20.</title>
        <authorList>
            <person name="Do Z.-J."/>
            <person name="Luo H.-R."/>
        </authorList>
    </citation>
    <scope>NUCLEOTIDE SEQUENCE [LARGE SCALE GENOMIC DNA]</scope>
    <source>
        <strain evidence="7 8">LHR20</strain>
    </source>
</reference>
<evidence type="ECO:0000256" key="6">
    <source>
        <dbReference type="SAM" id="Phobius"/>
    </source>
</evidence>
<organism evidence="7 8">
    <name type="scientific">Brumimicrobium salinarum</name>
    <dbReference type="NCBI Taxonomy" id="2058658"/>
    <lineage>
        <taxon>Bacteria</taxon>
        <taxon>Pseudomonadati</taxon>
        <taxon>Bacteroidota</taxon>
        <taxon>Flavobacteriia</taxon>
        <taxon>Flavobacteriales</taxon>
        <taxon>Crocinitomicaceae</taxon>
        <taxon>Brumimicrobium</taxon>
    </lineage>
</organism>
<feature type="transmembrane region" description="Helical" evidence="6">
    <location>
        <begin position="99"/>
        <end position="118"/>
    </location>
</feature>
<dbReference type="PANTHER" id="PTHR10057:SF0">
    <property type="entry name" value="TRANSLOCATOR PROTEIN"/>
    <property type="match status" value="1"/>
</dbReference>
<dbReference type="PANTHER" id="PTHR10057">
    <property type="entry name" value="PERIPHERAL-TYPE BENZODIAZEPINE RECEPTOR"/>
    <property type="match status" value="1"/>
</dbReference>
<evidence type="ECO:0000256" key="3">
    <source>
        <dbReference type="ARBA" id="ARBA00022692"/>
    </source>
</evidence>
<dbReference type="InterPro" id="IPR038330">
    <property type="entry name" value="TspO/MBR-related_sf"/>
</dbReference>
<name>A0A2I0QYY2_9FLAO</name>
<keyword evidence="5 6" id="KW-0472">Membrane</keyword>
<dbReference type="FunFam" id="1.20.1260.100:FF:000001">
    <property type="entry name" value="translocator protein 2"/>
    <property type="match status" value="1"/>
</dbReference>
<comment type="caution">
    <text evidence="7">The sequence shown here is derived from an EMBL/GenBank/DDBJ whole genome shotgun (WGS) entry which is preliminary data.</text>
</comment>
<gene>
    <name evidence="7" type="ORF">CW751_14660</name>
</gene>
<dbReference type="Proteomes" id="UP000236654">
    <property type="component" value="Unassembled WGS sequence"/>
</dbReference>
<dbReference type="OrthoDB" id="9795496at2"/>
<feature type="transmembrane region" description="Helical" evidence="6">
    <location>
        <begin position="21"/>
        <end position="40"/>
    </location>
</feature>
<dbReference type="Pfam" id="PF03073">
    <property type="entry name" value="TspO_MBR"/>
    <property type="match status" value="1"/>
</dbReference>
<keyword evidence="8" id="KW-1185">Reference proteome</keyword>
<keyword evidence="4 6" id="KW-1133">Transmembrane helix</keyword>
<keyword evidence="3 6" id="KW-0812">Transmembrane</keyword>
<evidence type="ECO:0000256" key="2">
    <source>
        <dbReference type="ARBA" id="ARBA00007524"/>
    </source>
</evidence>
<dbReference type="AlphaFoldDB" id="A0A2I0QYY2"/>
<comment type="similarity">
    <text evidence="2">Belongs to the TspO/BZRP family.</text>
</comment>
<evidence type="ECO:0000256" key="5">
    <source>
        <dbReference type="ARBA" id="ARBA00023136"/>
    </source>
</evidence>
<dbReference type="GO" id="GO:0016020">
    <property type="term" value="C:membrane"/>
    <property type="evidence" value="ECO:0007669"/>
    <property type="project" value="UniProtKB-SubCell"/>
</dbReference>
<evidence type="ECO:0000256" key="1">
    <source>
        <dbReference type="ARBA" id="ARBA00004141"/>
    </source>
</evidence>
<feature type="transmembrane region" description="Helical" evidence="6">
    <location>
        <begin position="60"/>
        <end position="87"/>
    </location>
</feature>
<feature type="transmembrane region" description="Helical" evidence="6">
    <location>
        <begin position="124"/>
        <end position="145"/>
    </location>
</feature>
<dbReference type="RefSeq" id="WP_101335776.1">
    <property type="nucleotide sequence ID" value="NZ_PJNI01000025.1"/>
</dbReference>
<protein>
    <submittedName>
        <fullName evidence="7">TspO protein</fullName>
    </submittedName>
</protein>
<proteinExistence type="inferred from homology"/>
<evidence type="ECO:0000256" key="4">
    <source>
        <dbReference type="ARBA" id="ARBA00022989"/>
    </source>
</evidence>
<dbReference type="Gene3D" id="1.20.1260.100">
    <property type="entry name" value="TspO/MBR protein"/>
    <property type="match status" value="1"/>
</dbReference>